<dbReference type="AlphaFoldDB" id="A0A5B7ID34"/>
<feature type="compositionally biased region" description="Basic and acidic residues" evidence="1">
    <location>
        <begin position="111"/>
        <end position="143"/>
    </location>
</feature>
<reference evidence="2 3" key="1">
    <citation type="submission" date="2019-05" db="EMBL/GenBank/DDBJ databases">
        <title>Another draft genome of Portunus trituberculatus and its Hox gene families provides insights of decapod evolution.</title>
        <authorList>
            <person name="Jeong J.-H."/>
            <person name="Song I."/>
            <person name="Kim S."/>
            <person name="Choi T."/>
            <person name="Kim D."/>
            <person name="Ryu S."/>
            <person name="Kim W."/>
        </authorList>
    </citation>
    <scope>NUCLEOTIDE SEQUENCE [LARGE SCALE GENOMIC DNA]</scope>
    <source>
        <tissue evidence="2">Muscle</tissue>
    </source>
</reference>
<feature type="compositionally biased region" description="Basic and acidic residues" evidence="1">
    <location>
        <begin position="361"/>
        <end position="371"/>
    </location>
</feature>
<keyword evidence="3" id="KW-1185">Reference proteome</keyword>
<comment type="caution">
    <text evidence="2">The sequence shown here is derived from an EMBL/GenBank/DDBJ whole genome shotgun (WGS) entry which is preliminary data.</text>
</comment>
<accession>A0A5B7ID34</accession>
<feature type="region of interest" description="Disordered" evidence="1">
    <location>
        <begin position="1"/>
        <end position="315"/>
    </location>
</feature>
<dbReference type="EMBL" id="VSRR010048812">
    <property type="protein sequence ID" value="MPC78584.1"/>
    <property type="molecule type" value="Genomic_DNA"/>
</dbReference>
<protein>
    <submittedName>
        <fullName evidence="2">Uncharacterized protein</fullName>
    </submittedName>
</protein>
<organism evidence="2 3">
    <name type="scientific">Portunus trituberculatus</name>
    <name type="common">Swimming crab</name>
    <name type="synonym">Neptunus trituberculatus</name>
    <dbReference type="NCBI Taxonomy" id="210409"/>
    <lineage>
        <taxon>Eukaryota</taxon>
        <taxon>Metazoa</taxon>
        <taxon>Ecdysozoa</taxon>
        <taxon>Arthropoda</taxon>
        <taxon>Crustacea</taxon>
        <taxon>Multicrustacea</taxon>
        <taxon>Malacostraca</taxon>
        <taxon>Eumalacostraca</taxon>
        <taxon>Eucarida</taxon>
        <taxon>Decapoda</taxon>
        <taxon>Pleocyemata</taxon>
        <taxon>Brachyura</taxon>
        <taxon>Eubrachyura</taxon>
        <taxon>Portunoidea</taxon>
        <taxon>Portunidae</taxon>
        <taxon>Portuninae</taxon>
        <taxon>Portunus</taxon>
    </lineage>
</organism>
<feature type="compositionally biased region" description="Basic and acidic residues" evidence="1">
    <location>
        <begin position="197"/>
        <end position="208"/>
    </location>
</feature>
<dbReference type="OrthoDB" id="2157866at2759"/>
<feature type="compositionally biased region" description="Acidic residues" evidence="1">
    <location>
        <begin position="99"/>
        <end position="110"/>
    </location>
</feature>
<gene>
    <name evidence="2" type="ORF">E2C01_073075</name>
</gene>
<proteinExistence type="predicted"/>
<name>A0A5B7ID34_PORTR</name>
<evidence type="ECO:0000313" key="2">
    <source>
        <dbReference type="EMBL" id="MPC78584.1"/>
    </source>
</evidence>
<sequence length="408" mass="45940">MCEVQGPGGAPGSNAGKGRASTPPGRLSVSSSESEEKAPKHSLLGSSEDGLSNEPAEGTTNSRDDSEVEVEKEKEEEEEDSSSEVVVVTLNIVEKKEDDDGDDDEEEEEDEKKKINDKTKIGEINTDEMKVKERMGSESDAKEVQGCVCDENEIENLENERRDELLENTLKRESGMKEDKVEENSPENDEGASAADSLKEVKLQKQNEDEKEEKEEEKKDGKEQIQKEVIVKEEEKKEKEEMTSKHSLEDQKKAKEKEEETKEIAKEKEKELEETKETKENEKQEEGKEAEGVDPFSAKCAMEEPRPPTTTKVSKTVNFLESELKAISERKRHTINSYTSSSSSSSSKPKETGEAKDEDVLERLEADEKTSKHWTIGEGNPVYRLSLKLSPNLFNVTVSEERKVMLWE</sequence>
<feature type="compositionally biased region" description="Basic and acidic residues" evidence="1">
    <location>
        <begin position="62"/>
        <end position="73"/>
    </location>
</feature>
<feature type="compositionally biased region" description="Basic and acidic residues" evidence="1">
    <location>
        <begin position="158"/>
        <end position="183"/>
    </location>
</feature>
<feature type="compositionally biased region" description="Basic and acidic residues" evidence="1">
    <location>
        <begin position="216"/>
        <end position="291"/>
    </location>
</feature>
<dbReference type="Proteomes" id="UP000324222">
    <property type="component" value="Unassembled WGS sequence"/>
</dbReference>
<feature type="compositionally biased region" description="Gly residues" evidence="1">
    <location>
        <begin position="1"/>
        <end position="11"/>
    </location>
</feature>
<evidence type="ECO:0000313" key="3">
    <source>
        <dbReference type="Proteomes" id="UP000324222"/>
    </source>
</evidence>
<evidence type="ECO:0000256" key="1">
    <source>
        <dbReference type="SAM" id="MobiDB-lite"/>
    </source>
</evidence>
<feature type="region of interest" description="Disordered" evidence="1">
    <location>
        <begin position="328"/>
        <end position="371"/>
    </location>
</feature>